<name>A0A7W8ZIL6_9SPHI</name>
<evidence type="ECO:0000313" key="1">
    <source>
        <dbReference type="EMBL" id="MBB5634468.1"/>
    </source>
</evidence>
<dbReference type="EMBL" id="JACHCE010000001">
    <property type="protein sequence ID" value="MBB5634468.1"/>
    <property type="molecule type" value="Genomic_DNA"/>
</dbReference>
<sequence length="49" mass="5432">MAKFSLFKTAKNKTNKNVRNFSAAAAPDQNQLEGGVIVGTDEWYVVVSW</sequence>
<organism evidence="1 2">
    <name type="scientific">Pedobacter cryoconitis</name>
    <dbReference type="NCBI Taxonomy" id="188932"/>
    <lineage>
        <taxon>Bacteria</taxon>
        <taxon>Pseudomonadati</taxon>
        <taxon>Bacteroidota</taxon>
        <taxon>Sphingobacteriia</taxon>
        <taxon>Sphingobacteriales</taxon>
        <taxon>Sphingobacteriaceae</taxon>
        <taxon>Pedobacter</taxon>
    </lineage>
</organism>
<proteinExistence type="predicted"/>
<dbReference type="AlphaFoldDB" id="A0A7W8ZIL6"/>
<dbReference type="RefSeq" id="WP_183878305.1">
    <property type="nucleotide sequence ID" value="NZ_JACHCD010000002.1"/>
</dbReference>
<accession>A0A7W8ZIL6</accession>
<evidence type="ECO:0000313" key="2">
    <source>
        <dbReference type="Proteomes" id="UP000537204"/>
    </source>
</evidence>
<protein>
    <submittedName>
        <fullName evidence="1">Uncharacterized protein</fullName>
    </submittedName>
</protein>
<reference evidence="1 2" key="1">
    <citation type="submission" date="2020-08" db="EMBL/GenBank/DDBJ databases">
        <title>Genomic Encyclopedia of Type Strains, Phase IV (KMG-V): Genome sequencing to study the core and pangenomes of soil and plant-associated prokaryotes.</title>
        <authorList>
            <person name="Whitman W."/>
        </authorList>
    </citation>
    <scope>NUCLEOTIDE SEQUENCE [LARGE SCALE GENOMIC DNA]</scope>
    <source>
        <strain evidence="1 2">S3M1</strain>
    </source>
</reference>
<gene>
    <name evidence="1" type="ORF">HDE68_000353</name>
</gene>
<dbReference type="Proteomes" id="UP000537204">
    <property type="component" value="Unassembled WGS sequence"/>
</dbReference>
<comment type="caution">
    <text evidence="1">The sequence shown here is derived from an EMBL/GenBank/DDBJ whole genome shotgun (WGS) entry which is preliminary data.</text>
</comment>